<organism evidence="3 4">
    <name type="scientific">Sparus aurata</name>
    <name type="common">Gilthead sea bream</name>
    <dbReference type="NCBI Taxonomy" id="8175"/>
    <lineage>
        <taxon>Eukaryota</taxon>
        <taxon>Metazoa</taxon>
        <taxon>Chordata</taxon>
        <taxon>Craniata</taxon>
        <taxon>Vertebrata</taxon>
        <taxon>Euteleostomi</taxon>
        <taxon>Actinopterygii</taxon>
        <taxon>Neopterygii</taxon>
        <taxon>Teleostei</taxon>
        <taxon>Neoteleostei</taxon>
        <taxon>Acanthomorphata</taxon>
        <taxon>Eupercaria</taxon>
        <taxon>Spariformes</taxon>
        <taxon>Sparidae</taxon>
        <taxon>Sparus</taxon>
    </lineage>
</organism>
<dbReference type="Pfam" id="PF14977">
    <property type="entry name" value="FAM194"/>
    <property type="match status" value="1"/>
</dbReference>
<dbReference type="GeneID" id="115586721"/>
<reference evidence="3" key="3">
    <citation type="submission" date="2025-09" db="UniProtKB">
        <authorList>
            <consortium name="Ensembl"/>
        </authorList>
    </citation>
    <scope>IDENTIFICATION</scope>
</reference>
<dbReference type="InterPro" id="IPR029281">
    <property type="entry name" value="FAM194_C"/>
</dbReference>
<feature type="region of interest" description="Disordered" evidence="1">
    <location>
        <begin position="37"/>
        <end position="82"/>
    </location>
</feature>
<feature type="region of interest" description="Disordered" evidence="1">
    <location>
        <begin position="137"/>
        <end position="168"/>
    </location>
</feature>
<dbReference type="PANTHER" id="PTHR23093">
    <property type="entry name" value="SIMILAR TO CHROMOSOME 3 OPEN READING FRAME 20"/>
    <property type="match status" value="1"/>
</dbReference>
<feature type="compositionally biased region" description="Basic and acidic residues" evidence="1">
    <location>
        <begin position="150"/>
        <end position="168"/>
    </location>
</feature>
<gene>
    <name evidence="3" type="primary">LOC115586721</name>
</gene>
<feature type="region of interest" description="Disordered" evidence="1">
    <location>
        <begin position="577"/>
        <end position="629"/>
    </location>
</feature>
<name>A0A671Y0E2_SPAAU</name>
<dbReference type="AlphaFoldDB" id="A0A671Y0E2"/>
<feature type="domain" description="FAM194 C-terminal" evidence="2">
    <location>
        <begin position="309"/>
        <end position="445"/>
    </location>
</feature>
<evidence type="ECO:0000259" key="2">
    <source>
        <dbReference type="Pfam" id="PF14977"/>
    </source>
</evidence>
<dbReference type="OrthoDB" id="6351677at2759"/>
<evidence type="ECO:0000256" key="1">
    <source>
        <dbReference type="SAM" id="MobiDB-lite"/>
    </source>
</evidence>
<dbReference type="PANTHER" id="PTHR23093:SF16">
    <property type="entry name" value="FAM194 C-TERMINAL DOMAIN-CONTAINING PROTEIN"/>
    <property type="match status" value="1"/>
</dbReference>
<keyword evidence="4" id="KW-1185">Reference proteome</keyword>
<dbReference type="InParanoid" id="A0A671Y0E2"/>
<accession>A0A671Y0E2</accession>
<dbReference type="OMA" id="ITAVWDQ"/>
<evidence type="ECO:0000313" key="3">
    <source>
        <dbReference type="Ensembl" id="ENSSAUP00010056645.1"/>
    </source>
</evidence>
<dbReference type="RefSeq" id="XP_030281866.1">
    <property type="nucleotide sequence ID" value="XM_030426006.1"/>
</dbReference>
<dbReference type="Proteomes" id="UP000472265">
    <property type="component" value="Chromosome 8"/>
</dbReference>
<proteinExistence type="predicted"/>
<dbReference type="Ensembl" id="ENSSAUT00010059501.1">
    <property type="protein sequence ID" value="ENSSAUP00010056645.1"/>
    <property type="gene ID" value="ENSSAUG00010023226.1"/>
</dbReference>
<dbReference type="GeneTree" id="ENSGT00940000153655"/>
<reference evidence="3" key="2">
    <citation type="submission" date="2025-08" db="UniProtKB">
        <authorList>
            <consortium name="Ensembl"/>
        </authorList>
    </citation>
    <scope>IDENTIFICATION</scope>
</reference>
<protein>
    <recommendedName>
        <fullName evidence="2">FAM194 C-terminal domain-containing protein</fullName>
    </recommendedName>
</protein>
<reference evidence="3" key="1">
    <citation type="submission" date="2021-04" db="EMBL/GenBank/DDBJ databases">
        <authorList>
            <consortium name="Wellcome Sanger Institute Data Sharing"/>
        </authorList>
    </citation>
    <scope>NUCLEOTIDE SEQUENCE [LARGE SCALE GENOMIC DNA]</scope>
</reference>
<evidence type="ECO:0000313" key="4">
    <source>
        <dbReference type="Proteomes" id="UP000472265"/>
    </source>
</evidence>
<sequence length="922" mass="102508">MISCSGALAELKTGPLYFFDQPTKRNRIKGTRSRLYFNGANEDTTQSQENDNKEGVELTPRLSGETCGGVKPDTSSDAPNIKDQDPVDAYKRAAPQLLNDLAHLLSQHKWTKKACIPRGIVNILNCSWQELTAGAVQQTSDKPGGPKGSLKLDEARSPEVSDCDKKEAGKKNSVVVVEHVGPTVKKPHASSNPRMKKHKQNYKRAHNSTTFSFSVSSDSCKHPGWIVQPKQPSCDDPQWIRLCQWVVDRLQASRNTEKLQTADQHMKPLILRHYGDAKETVKDGRKKAQPATLVNGLPQIPEVKQQDPAWQKLHYRINDGSSFIYYPSGCMAVCQSCSGLPGGGFYTNVFSDSEFPVIMATITAFGRGAVTHPLSSSITAVWDQDGGFTCDHHRNITKDWSWQTGRTLREKIVIELSDLISVRLLSGTSVMLLFRCNKESVHLPLLALSKPKEMPCLQTPGKTPNSEAAQDPQLAGKMKSPAVVLKNKRNLRLTPVSVRSREVLQMVREVEGLEEPSTQRRRGGHVGRELKRLQQRVRNILDDWLDYYRVAIGIKCPDIERMPDAPLRTRLRREVQSAALPSLNPPERADAKPVQPEEDADESQELHGHLSAETYVKLPRSPKKRTKVEPRVTQIGPLQIHGNIKLESLVNPNSADLQPSAVTGPPARPSFTSSAPVTVCPALLRAALQGEGGCRRCCCSATLMPAVTDLEYNAFITGQPPHSQQILVVCVTPASQHFNTHVAPGQEVLEQLYRRRNKQRTTPCTQCQMDSFRLVRYEMSTGKQPSCGAENILLQQRHNAAPGMVLMYIRGKLLFVGDVFSGQSRSVRDLQKQISRSRGDYRLGLSLPSDYKLSERVSTPAANSQDATLKGDDITLTTSVEKEKAIERKHNQVPDVSRRRQRDFHIKPKKTPALPVVPVVTH</sequence>